<dbReference type="SUPFAM" id="SSF51735">
    <property type="entry name" value="NAD(P)-binding Rossmann-fold domains"/>
    <property type="match status" value="1"/>
</dbReference>
<feature type="domain" description="GFO/IDH/MocA-like oxidoreductase" evidence="4">
    <location>
        <begin position="130"/>
        <end position="250"/>
    </location>
</feature>
<reference evidence="6" key="1">
    <citation type="submission" date="2017-04" db="EMBL/GenBank/DDBJ databases">
        <authorList>
            <person name="Varghese N."/>
            <person name="Submissions S."/>
        </authorList>
    </citation>
    <scope>NUCLEOTIDE SEQUENCE [LARGE SCALE GENOMIC DNA]</scope>
    <source>
        <strain evidence="6">DSM 19835</strain>
    </source>
</reference>
<evidence type="ECO:0000313" key="5">
    <source>
        <dbReference type="EMBL" id="SMG40444.1"/>
    </source>
</evidence>
<evidence type="ECO:0000259" key="3">
    <source>
        <dbReference type="Pfam" id="PF01408"/>
    </source>
</evidence>
<gene>
    <name evidence="5" type="ORF">SAMN03080602_02862</name>
</gene>
<keyword evidence="6" id="KW-1185">Reference proteome</keyword>
<dbReference type="PANTHER" id="PTHR42840:SF3">
    <property type="entry name" value="BINDING ROSSMANN FOLD OXIDOREDUCTASE, PUTATIVE (AFU_ORTHOLOGUE AFUA_2G10240)-RELATED"/>
    <property type="match status" value="1"/>
</dbReference>
<sequence length="336" mass="37042">MSKVKFAVAGLGRIGKIHLENLLQMDHVEVVAVMDPMEECRKYAQERKIPHIVNTYEELLVVAPFDSVVICSPTDTHADYVEMAAKAGIHVFCEKPLDLSMQRVVEVLKVVKEANIKLMLGFNRRFDKEFRKVHNLVKEGAVGQPHLVKITSRDPGAPPVSYIKQSGGLFLDMTIHDFDMARFVVGKEVEEVYAKGAVLVDPAIGEAGDIDTAVVTLTYTDGTMAVIDNSREAAYGYDQRIEVFGSNGMAQADNNYEDSHRLYTNKGISGSLPLHFFLERYAAAYRSEMASYVGSLKNGDAMAVDGTDGLRSLQIGLAAIKSLKEKRPVKIAEIGN</sequence>
<name>A0A1X7KGM0_9FLAO</name>
<comment type="similarity">
    <text evidence="1">Belongs to the Gfo/Idh/MocA family.</text>
</comment>
<dbReference type="NCBIfam" id="TIGR04380">
    <property type="entry name" value="myo_inos_iolG"/>
    <property type="match status" value="1"/>
</dbReference>
<dbReference type="FunFam" id="3.30.360.10:FF:000023">
    <property type="entry name" value="Inositol 2-dehydrogenase"/>
    <property type="match status" value="1"/>
</dbReference>
<dbReference type="EMBL" id="FXAO01000006">
    <property type="protein sequence ID" value="SMG40444.1"/>
    <property type="molecule type" value="Genomic_DNA"/>
</dbReference>
<feature type="domain" description="Gfo/Idh/MocA-like oxidoreductase N-terminal" evidence="3">
    <location>
        <begin position="5"/>
        <end position="122"/>
    </location>
</feature>
<dbReference type="RefSeq" id="WP_085499627.1">
    <property type="nucleotide sequence ID" value="NZ_FXAO01000006.1"/>
</dbReference>
<dbReference type="InterPro" id="IPR036291">
    <property type="entry name" value="NAD(P)-bd_dom_sf"/>
</dbReference>
<dbReference type="InterPro" id="IPR030827">
    <property type="entry name" value="Myo_inos_IolG"/>
</dbReference>
<proteinExistence type="inferred from homology"/>
<dbReference type="InterPro" id="IPR055170">
    <property type="entry name" value="GFO_IDH_MocA-like_dom"/>
</dbReference>
<dbReference type="PANTHER" id="PTHR42840">
    <property type="entry name" value="NAD(P)-BINDING ROSSMANN-FOLD SUPERFAMILY PROTEIN-RELATED"/>
    <property type="match status" value="1"/>
</dbReference>
<organism evidence="5 6">
    <name type="scientific">Arenibacter troitsensis</name>
    <dbReference type="NCBI Taxonomy" id="188872"/>
    <lineage>
        <taxon>Bacteria</taxon>
        <taxon>Pseudomonadati</taxon>
        <taxon>Bacteroidota</taxon>
        <taxon>Flavobacteriia</taxon>
        <taxon>Flavobacteriales</taxon>
        <taxon>Flavobacteriaceae</taxon>
        <taxon>Arenibacter</taxon>
    </lineage>
</organism>
<dbReference type="InterPro" id="IPR000683">
    <property type="entry name" value="Gfo/Idh/MocA-like_OxRdtase_N"/>
</dbReference>
<keyword evidence="2" id="KW-0560">Oxidoreductase</keyword>
<dbReference type="GO" id="GO:0000166">
    <property type="term" value="F:nucleotide binding"/>
    <property type="evidence" value="ECO:0007669"/>
    <property type="project" value="InterPro"/>
</dbReference>
<protein>
    <submittedName>
        <fullName evidence="5">Myo-inositol 2-dehydrogenase</fullName>
    </submittedName>
</protein>
<dbReference type="Gene3D" id="3.40.50.720">
    <property type="entry name" value="NAD(P)-binding Rossmann-like Domain"/>
    <property type="match status" value="1"/>
</dbReference>
<dbReference type="PRINTS" id="PR01775">
    <property type="entry name" value="GLFROXRDTASE"/>
</dbReference>
<dbReference type="GO" id="GO:0016491">
    <property type="term" value="F:oxidoreductase activity"/>
    <property type="evidence" value="ECO:0007669"/>
    <property type="project" value="UniProtKB-KW"/>
</dbReference>
<dbReference type="InterPro" id="IPR008354">
    <property type="entry name" value="Glc-Fru_OxRdtase_bac"/>
</dbReference>
<dbReference type="Pfam" id="PF01408">
    <property type="entry name" value="GFO_IDH_MocA"/>
    <property type="match status" value="1"/>
</dbReference>
<dbReference type="SUPFAM" id="SSF55347">
    <property type="entry name" value="Glyceraldehyde-3-phosphate dehydrogenase-like, C-terminal domain"/>
    <property type="match status" value="1"/>
</dbReference>
<accession>A0A1X7KGM0</accession>
<evidence type="ECO:0000256" key="2">
    <source>
        <dbReference type="ARBA" id="ARBA00023002"/>
    </source>
</evidence>
<evidence type="ECO:0000259" key="4">
    <source>
        <dbReference type="Pfam" id="PF22725"/>
    </source>
</evidence>
<evidence type="ECO:0000313" key="6">
    <source>
        <dbReference type="Proteomes" id="UP000193420"/>
    </source>
</evidence>
<dbReference type="Pfam" id="PF22725">
    <property type="entry name" value="GFO_IDH_MocA_C3"/>
    <property type="match status" value="1"/>
</dbReference>
<evidence type="ECO:0000256" key="1">
    <source>
        <dbReference type="ARBA" id="ARBA00010928"/>
    </source>
</evidence>
<dbReference type="AlphaFoldDB" id="A0A1X7KGM0"/>
<dbReference type="OrthoDB" id="9795543at2"/>
<dbReference type="Proteomes" id="UP000193420">
    <property type="component" value="Unassembled WGS sequence"/>
</dbReference>
<dbReference type="Gene3D" id="3.30.360.10">
    <property type="entry name" value="Dihydrodipicolinate Reductase, domain 2"/>
    <property type="match status" value="1"/>
</dbReference>
<dbReference type="STRING" id="188872.SAMN03080602_02862"/>